<protein>
    <submittedName>
        <fullName evidence="2">Uncharacterized protein</fullName>
    </submittedName>
</protein>
<evidence type="ECO:0000313" key="2">
    <source>
        <dbReference type="EMBL" id="OGI95374.1"/>
    </source>
</evidence>
<evidence type="ECO:0000313" key="3">
    <source>
        <dbReference type="Proteomes" id="UP000178104"/>
    </source>
</evidence>
<comment type="caution">
    <text evidence="2">The sequence shown here is derived from an EMBL/GenBank/DDBJ whole genome shotgun (WGS) entry which is preliminary data.</text>
</comment>
<feature type="transmembrane region" description="Helical" evidence="1">
    <location>
        <begin position="12"/>
        <end position="33"/>
    </location>
</feature>
<proteinExistence type="predicted"/>
<dbReference type="AlphaFoldDB" id="A0A1F6XMM2"/>
<keyword evidence="1" id="KW-0472">Membrane</keyword>
<reference evidence="2 3" key="1">
    <citation type="journal article" date="2016" name="Nat. Commun.">
        <title>Thousands of microbial genomes shed light on interconnected biogeochemical processes in an aquifer system.</title>
        <authorList>
            <person name="Anantharaman K."/>
            <person name="Brown C.T."/>
            <person name="Hug L.A."/>
            <person name="Sharon I."/>
            <person name="Castelle C.J."/>
            <person name="Probst A.J."/>
            <person name="Thomas B.C."/>
            <person name="Singh A."/>
            <person name="Wilkins M.J."/>
            <person name="Karaoz U."/>
            <person name="Brodie E.L."/>
            <person name="Williams K.H."/>
            <person name="Hubbard S.S."/>
            <person name="Banfield J.F."/>
        </authorList>
    </citation>
    <scope>NUCLEOTIDE SEQUENCE [LARGE SCALE GENOMIC DNA]</scope>
</reference>
<dbReference type="Proteomes" id="UP000178104">
    <property type="component" value="Unassembled WGS sequence"/>
</dbReference>
<dbReference type="EMBL" id="MFVE01000005">
    <property type="protein sequence ID" value="OGI95374.1"/>
    <property type="molecule type" value="Genomic_DNA"/>
</dbReference>
<sequence length="83" mass="9820">MDAIIESQIFFFISSVGFVVLGIMAFIFLFYLIRATNVLSEIMRKVEKDIDSIGDTTKEMLEEVRHSVIFNFLFRRKKKHRKN</sequence>
<evidence type="ECO:0000256" key="1">
    <source>
        <dbReference type="SAM" id="Phobius"/>
    </source>
</evidence>
<accession>A0A1F6XMM2</accession>
<name>A0A1F6XMM2_9BACT</name>
<gene>
    <name evidence="2" type="ORF">A2917_02305</name>
</gene>
<keyword evidence="1" id="KW-0812">Transmembrane</keyword>
<keyword evidence="1" id="KW-1133">Transmembrane helix</keyword>
<organism evidence="2 3">
    <name type="scientific">Candidatus Nomurabacteria bacterium RIFCSPLOWO2_01_FULL_42_17</name>
    <dbReference type="NCBI Taxonomy" id="1801780"/>
    <lineage>
        <taxon>Bacteria</taxon>
        <taxon>Candidatus Nomuraibacteriota</taxon>
    </lineage>
</organism>